<reference evidence="3 4" key="1">
    <citation type="submission" date="2024-04" db="EMBL/GenBank/DDBJ databases">
        <title>Phyllosticta paracitricarpa is synonymous to the EU quarantine fungus P. citricarpa based on phylogenomic analyses.</title>
        <authorList>
            <consortium name="Lawrence Berkeley National Laboratory"/>
            <person name="Van ingen-buijs V.A."/>
            <person name="Van westerhoven A.C."/>
            <person name="Haridas S."/>
            <person name="Skiadas P."/>
            <person name="Martin F."/>
            <person name="Groenewald J.Z."/>
            <person name="Crous P.W."/>
            <person name="Seidl M.F."/>
        </authorList>
    </citation>
    <scope>NUCLEOTIDE SEQUENCE [LARGE SCALE GENOMIC DNA]</scope>
    <source>
        <strain evidence="3 4">CPC 17464</strain>
    </source>
</reference>
<organism evidence="3 4">
    <name type="scientific">Phyllosticta citribraziliensis</name>
    <dbReference type="NCBI Taxonomy" id="989973"/>
    <lineage>
        <taxon>Eukaryota</taxon>
        <taxon>Fungi</taxon>
        <taxon>Dikarya</taxon>
        <taxon>Ascomycota</taxon>
        <taxon>Pezizomycotina</taxon>
        <taxon>Dothideomycetes</taxon>
        <taxon>Dothideomycetes incertae sedis</taxon>
        <taxon>Botryosphaeriales</taxon>
        <taxon>Phyllostictaceae</taxon>
        <taxon>Phyllosticta</taxon>
    </lineage>
</organism>
<feature type="chain" id="PRO_5046066190" evidence="2">
    <location>
        <begin position="18"/>
        <end position="248"/>
    </location>
</feature>
<evidence type="ECO:0000313" key="3">
    <source>
        <dbReference type="EMBL" id="KAK7539883.1"/>
    </source>
</evidence>
<dbReference type="RefSeq" id="XP_066657154.1">
    <property type="nucleotide sequence ID" value="XM_066799834.1"/>
</dbReference>
<dbReference type="EMBL" id="JBBPEH010000004">
    <property type="protein sequence ID" value="KAK7539883.1"/>
    <property type="molecule type" value="Genomic_DNA"/>
</dbReference>
<feature type="signal peptide" evidence="2">
    <location>
        <begin position="1"/>
        <end position="17"/>
    </location>
</feature>
<sequence length="248" mass="27995">MYLFFCLLHLHLHPSRPFPTCRPSQPTHLSSAAAFPSHPPPTAPSASPFLFHGCFFPQDTSLPTTTTRLYLRSRFFFSLSATYPIPFVLASRPLPQPRQASPDLPRAHHHMPPSLRHSANPRRTVDRCMSYGRAWSPEARPPLTTRPVDSSRPAQPSAGPRRATRSELSGNQETNPAQTKTSWRTPGALFFPFRSVPLFSDSMTSALFLFFLFRCRLACFLHMCPPHQIDELPSSSAHHARRSISERK</sequence>
<evidence type="ECO:0000256" key="2">
    <source>
        <dbReference type="SAM" id="SignalP"/>
    </source>
</evidence>
<gene>
    <name evidence="3" type="ORF">J3D65DRAFT_620136</name>
</gene>
<feature type="compositionally biased region" description="Polar residues" evidence="1">
    <location>
        <begin position="166"/>
        <end position="182"/>
    </location>
</feature>
<dbReference type="GeneID" id="92032740"/>
<feature type="region of interest" description="Disordered" evidence="1">
    <location>
        <begin position="92"/>
        <end position="123"/>
    </location>
</feature>
<dbReference type="Proteomes" id="UP001360953">
    <property type="component" value="Unassembled WGS sequence"/>
</dbReference>
<keyword evidence="4" id="KW-1185">Reference proteome</keyword>
<keyword evidence="2" id="KW-0732">Signal</keyword>
<evidence type="ECO:0000256" key="1">
    <source>
        <dbReference type="SAM" id="MobiDB-lite"/>
    </source>
</evidence>
<feature type="region of interest" description="Disordered" evidence="1">
    <location>
        <begin position="136"/>
        <end position="182"/>
    </location>
</feature>
<protein>
    <submittedName>
        <fullName evidence="3">Uncharacterized protein</fullName>
    </submittedName>
</protein>
<evidence type="ECO:0000313" key="4">
    <source>
        <dbReference type="Proteomes" id="UP001360953"/>
    </source>
</evidence>
<accession>A0ABR1LZ58</accession>
<proteinExistence type="predicted"/>
<name>A0ABR1LZ58_9PEZI</name>
<comment type="caution">
    <text evidence="3">The sequence shown here is derived from an EMBL/GenBank/DDBJ whole genome shotgun (WGS) entry which is preliminary data.</text>
</comment>